<evidence type="ECO:0000313" key="2">
    <source>
        <dbReference type="Proteomes" id="UP000789595"/>
    </source>
</evidence>
<reference evidence="1" key="1">
    <citation type="submission" date="2021-11" db="EMBL/GenBank/DDBJ databases">
        <authorList>
            <consortium name="Genoscope - CEA"/>
            <person name="William W."/>
        </authorList>
    </citation>
    <scope>NUCLEOTIDE SEQUENCE</scope>
</reference>
<accession>A0A8J2WXJ2</accession>
<proteinExistence type="predicted"/>
<name>A0A8J2WXJ2_9STRA</name>
<keyword evidence="2" id="KW-1185">Reference proteome</keyword>
<evidence type="ECO:0000313" key="1">
    <source>
        <dbReference type="EMBL" id="CAH0372472.1"/>
    </source>
</evidence>
<dbReference type="AlphaFoldDB" id="A0A8J2WXJ2"/>
<protein>
    <submittedName>
        <fullName evidence="1">Uncharacterized protein</fullName>
    </submittedName>
</protein>
<feature type="non-terminal residue" evidence="1">
    <location>
        <position position="118"/>
    </location>
</feature>
<dbReference type="EMBL" id="CAKKNE010000003">
    <property type="protein sequence ID" value="CAH0372472.1"/>
    <property type="molecule type" value="Genomic_DNA"/>
</dbReference>
<organism evidence="1 2">
    <name type="scientific">Pelagomonas calceolata</name>
    <dbReference type="NCBI Taxonomy" id="35677"/>
    <lineage>
        <taxon>Eukaryota</taxon>
        <taxon>Sar</taxon>
        <taxon>Stramenopiles</taxon>
        <taxon>Ochrophyta</taxon>
        <taxon>Pelagophyceae</taxon>
        <taxon>Pelagomonadales</taxon>
        <taxon>Pelagomonadaceae</taxon>
        <taxon>Pelagomonas</taxon>
    </lineage>
</organism>
<gene>
    <name evidence="1" type="ORF">PECAL_3P24710</name>
</gene>
<dbReference type="Proteomes" id="UP000789595">
    <property type="component" value="Unassembled WGS sequence"/>
</dbReference>
<sequence>MSFCMGTPVATDVPTALVRSPTDCVVARTSCSKIRGSCPKFRFPADSSHAVSEIIGPMCLDAAGASQRIGIAFIRTSARFRRAVARMSFSPRRGPRQGAVDRWGSRTITCRRRPARAA</sequence>
<comment type="caution">
    <text evidence="1">The sequence shown here is derived from an EMBL/GenBank/DDBJ whole genome shotgun (WGS) entry which is preliminary data.</text>
</comment>